<evidence type="ECO:0000313" key="2">
    <source>
        <dbReference type="Proteomes" id="UP000273154"/>
    </source>
</evidence>
<dbReference type="KEGG" id="pcat:Pcatena_11290"/>
<dbReference type="EMBL" id="AP019367">
    <property type="protein sequence ID" value="BBH50542.1"/>
    <property type="molecule type" value="Genomic_DNA"/>
</dbReference>
<evidence type="ECO:0000313" key="1">
    <source>
        <dbReference type="EMBL" id="BBH50542.1"/>
    </source>
</evidence>
<accession>A0A3G9K677</accession>
<name>A0A3G9K677_9ACTN</name>
<protein>
    <submittedName>
        <fullName evidence="1">Uncharacterized protein</fullName>
    </submittedName>
</protein>
<dbReference type="AlphaFoldDB" id="A0A3G9K677"/>
<keyword evidence="2" id="KW-1185">Reference proteome</keyword>
<dbReference type="Proteomes" id="UP000273154">
    <property type="component" value="Chromosome"/>
</dbReference>
<sequence>MSAMGPASRFFSADILALNLSSRFMETPLRGAGEKPAPQSSFNLLIVPKTAGSAKSRSPADPMGARGCGTKAGLGFWDCPRSV</sequence>
<proteinExistence type="predicted"/>
<gene>
    <name evidence="1" type="ORF">Pcatena_11290</name>
</gene>
<organism evidence="1 2">
    <name type="scientific">Parolsenella catena</name>
    <dbReference type="NCBI Taxonomy" id="2003188"/>
    <lineage>
        <taxon>Bacteria</taxon>
        <taxon>Bacillati</taxon>
        <taxon>Actinomycetota</taxon>
        <taxon>Coriobacteriia</taxon>
        <taxon>Coriobacteriales</taxon>
        <taxon>Atopobiaceae</taxon>
        <taxon>Parolsenella</taxon>
    </lineage>
</organism>
<reference evidence="2" key="1">
    <citation type="submission" date="2018-11" db="EMBL/GenBank/DDBJ databases">
        <title>Comparative genomics of Parolsenella catena and Libanicoccus massiliensis: Reclassification of Libanicoccus massiliensis as Parolsenella massiliensis comb. nov.</title>
        <authorList>
            <person name="Sakamoto M."/>
            <person name="Ikeyama N."/>
            <person name="Murakami T."/>
            <person name="Mori H."/>
            <person name="Yuki M."/>
            <person name="Ohkuma M."/>
        </authorList>
    </citation>
    <scope>NUCLEOTIDE SEQUENCE [LARGE SCALE GENOMIC DNA]</scope>
    <source>
        <strain evidence="2">JCM 31932</strain>
    </source>
</reference>